<comment type="subcellular location">
    <subcellularLocation>
        <location evidence="1">Membrane</location>
        <topology evidence="1">Multi-pass membrane protein</topology>
    </subcellularLocation>
</comment>
<dbReference type="Gene3D" id="3.40.190.10">
    <property type="entry name" value="Periplasmic binding protein-like II"/>
    <property type="match status" value="1"/>
</dbReference>
<dbReference type="EMBL" id="MCOG01000032">
    <property type="protein sequence ID" value="ORY73768.1"/>
    <property type="molecule type" value="Genomic_DNA"/>
</dbReference>
<feature type="compositionally biased region" description="Low complexity" evidence="5">
    <location>
        <begin position="321"/>
        <end position="330"/>
    </location>
</feature>
<evidence type="ECO:0000313" key="9">
    <source>
        <dbReference type="Proteomes" id="UP000193920"/>
    </source>
</evidence>
<evidence type="ECO:0000256" key="1">
    <source>
        <dbReference type="ARBA" id="ARBA00004141"/>
    </source>
</evidence>
<dbReference type="Proteomes" id="UP000193920">
    <property type="component" value="Unassembled WGS sequence"/>
</dbReference>
<dbReference type="AlphaFoldDB" id="A0A1Y2EQF7"/>
<evidence type="ECO:0000256" key="3">
    <source>
        <dbReference type="ARBA" id="ARBA00022989"/>
    </source>
</evidence>
<dbReference type="GO" id="GO:0004930">
    <property type="term" value="F:G protein-coupled receptor activity"/>
    <property type="evidence" value="ECO:0007669"/>
    <property type="project" value="InterPro"/>
</dbReference>
<evidence type="ECO:0000256" key="6">
    <source>
        <dbReference type="SAM" id="Phobius"/>
    </source>
</evidence>
<evidence type="ECO:0000256" key="4">
    <source>
        <dbReference type="ARBA" id="ARBA00023136"/>
    </source>
</evidence>
<feature type="compositionally biased region" description="Low complexity" evidence="5">
    <location>
        <begin position="760"/>
        <end position="770"/>
    </location>
</feature>
<feature type="transmembrane region" description="Helical" evidence="6">
    <location>
        <begin position="490"/>
        <end position="508"/>
    </location>
</feature>
<feature type="region of interest" description="Disordered" evidence="5">
    <location>
        <begin position="318"/>
        <end position="339"/>
    </location>
</feature>
<evidence type="ECO:0000256" key="5">
    <source>
        <dbReference type="SAM" id="MobiDB-lite"/>
    </source>
</evidence>
<keyword evidence="3 6" id="KW-1133">Transmembrane helix</keyword>
<feature type="domain" description="G-protein coupled receptors family 3 profile" evidence="7">
    <location>
        <begin position="425"/>
        <end position="664"/>
    </location>
</feature>
<dbReference type="PANTHER" id="PTHR43649">
    <property type="entry name" value="ARABINOSE-BINDING PROTEIN-RELATED"/>
    <property type="match status" value="1"/>
</dbReference>
<feature type="transmembrane region" description="Helical" evidence="6">
    <location>
        <begin position="641"/>
        <end position="665"/>
    </location>
</feature>
<dbReference type="Pfam" id="PF13416">
    <property type="entry name" value="SBP_bac_8"/>
    <property type="match status" value="1"/>
</dbReference>
<dbReference type="InterPro" id="IPR006059">
    <property type="entry name" value="SBP"/>
</dbReference>
<evidence type="ECO:0000259" key="7">
    <source>
        <dbReference type="Pfam" id="PF00003"/>
    </source>
</evidence>
<feature type="transmembrane region" description="Helical" evidence="6">
    <location>
        <begin position="456"/>
        <end position="478"/>
    </location>
</feature>
<name>A0A1Y2EQF7_9FUNG</name>
<feature type="transmembrane region" description="Helical" evidence="6">
    <location>
        <begin position="528"/>
        <end position="549"/>
    </location>
</feature>
<keyword evidence="2 6" id="KW-0812">Transmembrane</keyword>
<protein>
    <submittedName>
        <fullName evidence="8">Periplasmic binding protein-like II</fullName>
    </submittedName>
</protein>
<evidence type="ECO:0000256" key="2">
    <source>
        <dbReference type="ARBA" id="ARBA00022692"/>
    </source>
</evidence>
<dbReference type="PANTHER" id="PTHR43649:SF12">
    <property type="entry name" value="DIACETYLCHITOBIOSE BINDING PROTEIN DASA"/>
    <property type="match status" value="1"/>
</dbReference>
<reference evidence="8 9" key="1">
    <citation type="submission" date="2016-08" db="EMBL/GenBank/DDBJ databases">
        <title>A Parts List for Fungal Cellulosomes Revealed by Comparative Genomics.</title>
        <authorList>
            <consortium name="DOE Joint Genome Institute"/>
            <person name="Haitjema C.H."/>
            <person name="Gilmore S.P."/>
            <person name="Henske J.K."/>
            <person name="Solomon K.V."/>
            <person name="De Groot R."/>
            <person name="Kuo A."/>
            <person name="Mondo S.J."/>
            <person name="Salamov A.A."/>
            <person name="Labutti K."/>
            <person name="Zhao Z."/>
            <person name="Chiniquy J."/>
            <person name="Barry K."/>
            <person name="Brewer H.M."/>
            <person name="Purvine S.O."/>
            <person name="Wright A.T."/>
            <person name="Boxma B."/>
            <person name="Van Alen T."/>
            <person name="Hackstein J.H."/>
            <person name="Baker S.E."/>
            <person name="Grigoriev I.V."/>
            <person name="O'Malley M.A."/>
        </authorList>
    </citation>
    <scope>NUCLEOTIDE SEQUENCE [LARGE SCALE GENOMIC DNA]</scope>
    <source>
        <strain evidence="8 9">G1</strain>
    </source>
</reference>
<evidence type="ECO:0000313" key="8">
    <source>
        <dbReference type="EMBL" id="ORY73768.1"/>
    </source>
</evidence>
<dbReference type="InterPro" id="IPR050490">
    <property type="entry name" value="Bact_solute-bd_prot1"/>
</dbReference>
<organism evidence="8 9">
    <name type="scientific">Neocallimastix californiae</name>
    <dbReference type="NCBI Taxonomy" id="1754190"/>
    <lineage>
        <taxon>Eukaryota</taxon>
        <taxon>Fungi</taxon>
        <taxon>Fungi incertae sedis</taxon>
        <taxon>Chytridiomycota</taxon>
        <taxon>Chytridiomycota incertae sedis</taxon>
        <taxon>Neocallimastigomycetes</taxon>
        <taxon>Neocallimastigales</taxon>
        <taxon>Neocallimastigaceae</taxon>
        <taxon>Neocallimastix</taxon>
    </lineage>
</organism>
<gene>
    <name evidence="8" type="ORF">LY90DRAFT_502954</name>
</gene>
<keyword evidence="9" id="KW-1185">Reference proteome</keyword>
<dbReference type="GO" id="GO:0016020">
    <property type="term" value="C:membrane"/>
    <property type="evidence" value="ECO:0007669"/>
    <property type="project" value="UniProtKB-SubCell"/>
</dbReference>
<accession>A0A1Y2EQF7</accession>
<dbReference type="Pfam" id="PF00003">
    <property type="entry name" value="7tm_3"/>
    <property type="match status" value="1"/>
</dbReference>
<sequence length="783" mass="90642">MTNFTYKGLIDNVINKYKEYSSEHNENLNVNVEYYEDDEVEYGVKIEKLLDEKSTEYDLYFYNIHHIYRFSNKLLNLKKIMSIFSVENFSEGATLKSGFIDDKLVGVPFICHYGVMYYNKDLLSKYELPVPTTWEELVKTIDHIYNGEISENNNDIIAYLGNIPDSYTAINTIQEMIYSYRDDVNNEYMPDYRSENAIEAISLLKNILVKYSSPENFKLSQVEILEKIKTGNVLFARIFNVPLNDPDLHFTLIPGKNDTISSSSIGGYHIGVPSYLDEDRQKKISLILDYLLSEEIQSYLINEENMYSAYNGIYKTDNTDQETTSQTSQSNKRDEINSPDEILEKEKVEFCNKIDCNMISNIQFYNIPYNYYENYDDYVNAFLEIVNDYFFNPDDSKNITVEETLAKIDDLTRNYDVEITSSVGSVTIIILGVTGVIMFASYLLMNDRKYSIYFMFLNNTYWTIFIFGSILILSYAFVSLGEIDQEKCNLRFLVLSLGVPISFSPLLLRLIVLYPETNKISEHVNRNFSNYLCCHVLFELVLCTVYLLAPFDVTNHLLNISDGVKNFRSCECKNALTKGVLVVDILEKGLEIFIFAVLIFAEWNIKATKSDIYSITIAIIFDIIAFTIFAVFYFMDFNNRYIYFIVKVGPVLLFGLSNFFLIYVWKFVIMFTSEKEDMVDKEAYIQKKTNIDTYKNITRMSLSKTGRTESFDNNIEVDENSNESFINRIIKCHYETKEFEGSITSSGSRKNNQSTQSKSGNGNNATNTNTLPDRNVRNFPSPN</sequence>
<dbReference type="SUPFAM" id="SSF53850">
    <property type="entry name" value="Periplasmic binding protein-like II"/>
    <property type="match status" value="1"/>
</dbReference>
<feature type="region of interest" description="Disordered" evidence="5">
    <location>
        <begin position="742"/>
        <end position="783"/>
    </location>
</feature>
<proteinExistence type="predicted"/>
<dbReference type="InterPro" id="IPR017978">
    <property type="entry name" value="GPCR_3_C"/>
</dbReference>
<feature type="transmembrane region" description="Helical" evidence="6">
    <location>
        <begin position="612"/>
        <end position="635"/>
    </location>
</feature>
<feature type="compositionally biased region" description="Polar residues" evidence="5">
    <location>
        <begin position="742"/>
        <end position="759"/>
    </location>
</feature>
<keyword evidence="4 6" id="KW-0472">Membrane</keyword>
<comment type="caution">
    <text evidence="8">The sequence shown here is derived from an EMBL/GenBank/DDBJ whole genome shotgun (WGS) entry which is preliminary data.</text>
</comment>
<feature type="transmembrane region" description="Helical" evidence="6">
    <location>
        <begin position="423"/>
        <end position="444"/>
    </location>
</feature>
<dbReference type="OrthoDB" id="2148750at2759"/>